<feature type="region of interest" description="Disordered" evidence="1">
    <location>
        <begin position="13"/>
        <end position="47"/>
    </location>
</feature>
<evidence type="ECO:0000313" key="3">
    <source>
        <dbReference type="Proteomes" id="UP000024635"/>
    </source>
</evidence>
<proteinExistence type="predicted"/>
<protein>
    <submittedName>
        <fullName evidence="2">Uncharacterized protein</fullName>
    </submittedName>
</protein>
<dbReference type="AlphaFoldDB" id="A0A016UDU3"/>
<dbReference type="EMBL" id="JARK01001381">
    <property type="protein sequence ID" value="EYC13056.1"/>
    <property type="molecule type" value="Genomic_DNA"/>
</dbReference>
<dbReference type="Proteomes" id="UP000024635">
    <property type="component" value="Unassembled WGS sequence"/>
</dbReference>
<sequence>MKYSELQTDCLLHRGSGPARQRHGGKPMPRDFPLPRKVQQTSKCPHRGSAPCLRPFRVQCRYASINLIVDFYIHCSSLSSSQEMMENVFHNFENCHFTQRVHLICMLYVQ</sequence>
<gene>
    <name evidence="2" type="primary">Acey_s0045.g1240</name>
    <name evidence="2" type="ORF">Y032_0045g1240</name>
</gene>
<organism evidence="2 3">
    <name type="scientific">Ancylostoma ceylanicum</name>
    <dbReference type="NCBI Taxonomy" id="53326"/>
    <lineage>
        <taxon>Eukaryota</taxon>
        <taxon>Metazoa</taxon>
        <taxon>Ecdysozoa</taxon>
        <taxon>Nematoda</taxon>
        <taxon>Chromadorea</taxon>
        <taxon>Rhabditida</taxon>
        <taxon>Rhabditina</taxon>
        <taxon>Rhabditomorpha</taxon>
        <taxon>Strongyloidea</taxon>
        <taxon>Ancylostomatidae</taxon>
        <taxon>Ancylostomatinae</taxon>
        <taxon>Ancylostoma</taxon>
    </lineage>
</organism>
<evidence type="ECO:0000313" key="2">
    <source>
        <dbReference type="EMBL" id="EYC13056.1"/>
    </source>
</evidence>
<keyword evidence="3" id="KW-1185">Reference proteome</keyword>
<name>A0A016UDU3_9BILA</name>
<evidence type="ECO:0000256" key="1">
    <source>
        <dbReference type="SAM" id="MobiDB-lite"/>
    </source>
</evidence>
<accession>A0A016UDU3</accession>
<reference evidence="3" key="1">
    <citation type="journal article" date="2015" name="Nat. Genet.">
        <title>The genome and transcriptome of the zoonotic hookworm Ancylostoma ceylanicum identify infection-specific gene families.</title>
        <authorList>
            <person name="Schwarz E.M."/>
            <person name="Hu Y."/>
            <person name="Antoshechkin I."/>
            <person name="Miller M.M."/>
            <person name="Sternberg P.W."/>
            <person name="Aroian R.V."/>
        </authorList>
    </citation>
    <scope>NUCLEOTIDE SEQUENCE</scope>
    <source>
        <strain evidence="3">HY135</strain>
    </source>
</reference>
<comment type="caution">
    <text evidence="2">The sequence shown here is derived from an EMBL/GenBank/DDBJ whole genome shotgun (WGS) entry which is preliminary data.</text>
</comment>